<evidence type="ECO:0000313" key="3">
    <source>
        <dbReference type="Proteomes" id="UP000039865"/>
    </source>
</evidence>
<evidence type="ECO:0008006" key="4">
    <source>
        <dbReference type="Google" id="ProtNLM"/>
    </source>
</evidence>
<keyword evidence="1" id="KW-1133">Transmembrane helix</keyword>
<feature type="transmembrane region" description="Helical" evidence="1">
    <location>
        <begin position="202"/>
        <end position="224"/>
    </location>
</feature>
<gene>
    <name evidence="2" type="primary">Contig19684.g20873</name>
    <name evidence="2" type="ORF">STYLEM_3237</name>
</gene>
<evidence type="ECO:0000256" key="1">
    <source>
        <dbReference type="SAM" id="Phobius"/>
    </source>
</evidence>
<protein>
    <recommendedName>
        <fullName evidence="4">Transmembrane protein</fullName>
    </recommendedName>
</protein>
<name>A0A078A0D3_STYLE</name>
<accession>A0A078A0D3</accession>
<reference evidence="2 3" key="1">
    <citation type="submission" date="2014-06" db="EMBL/GenBank/DDBJ databases">
        <authorList>
            <person name="Swart Estienne"/>
        </authorList>
    </citation>
    <scope>NUCLEOTIDE SEQUENCE [LARGE SCALE GENOMIC DNA]</scope>
    <source>
        <strain evidence="2 3">130c</strain>
    </source>
</reference>
<keyword evidence="1" id="KW-0812">Transmembrane</keyword>
<keyword evidence="3" id="KW-1185">Reference proteome</keyword>
<proteinExistence type="predicted"/>
<sequence length="252" mass="29295">MKLNLIRRAFSASATASSQGSTNQIQRQFSKMLTYNVQSKDYLLVDVNNIEELLAQKKVYLIRDFPQYRKKSENPLTVDDQVYFQGDLIEYNNKANQQQYGTQVFNNIYNIKTEFQLDELVGVLQTDNPLMSNMQTPIVHQAKIFMTEFETRDQLKVLFMTQEQISEVFNNGLAREVLSIKSLQDENFHQKYFKNEPQNGKIFAKIGFNLMIFATISVVNLYIFKNMFNLEQKTQDGYGLISQKIANKLSSK</sequence>
<dbReference type="AlphaFoldDB" id="A0A078A0D3"/>
<dbReference type="InParanoid" id="A0A078A0D3"/>
<dbReference type="Proteomes" id="UP000039865">
    <property type="component" value="Unassembled WGS sequence"/>
</dbReference>
<evidence type="ECO:0000313" key="2">
    <source>
        <dbReference type="EMBL" id="CDW74243.1"/>
    </source>
</evidence>
<keyword evidence="1" id="KW-0472">Membrane</keyword>
<organism evidence="2 3">
    <name type="scientific">Stylonychia lemnae</name>
    <name type="common">Ciliate</name>
    <dbReference type="NCBI Taxonomy" id="5949"/>
    <lineage>
        <taxon>Eukaryota</taxon>
        <taxon>Sar</taxon>
        <taxon>Alveolata</taxon>
        <taxon>Ciliophora</taxon>
        <taxon>Intramacronucleata</taxon>
        <taxon>Spirotrichea</taxon>
        <taxon>Stichotrichia</taxon>
        <taxon>Sporadotrichida</taxon>
        <taxon>Oxytrichidae</taxon>
        <taxon>Stylonychinae</taxon>
        <taxon>Stylonychia</taxon>
    </lineage>
</organism>
<dbReference type="EMBL" id="CCKQ01003135">
    <property type="protein sequence ID" value="CDW74243.1"/>
    <property type="molecule type" value="Genomic_DNA"/>
</dbReference>